<name>A0ABW5H884_9PSEU</name>
<protein>
    <recommendedName>
        <fullName evidence="4">HTH cro/C1-type domain-containing protein</fullName>
    </recommendedName>
</protein>
<dbReference type="InterPro" id="IPR036322">
    <property type="entry name" value="WD40_repeat_dom_sf"/>
</dbReference>
<evidence type="ECO:0000256" key="3">
    <source>
        <dbReference type="PROSITE-ProRule" id="PRU00221"/>
    </source>
</evidence>
<dbReference type="SUPFAM" id="SSF50993">
    <property type="entry name" value="Peptidase/esterase 'gauge' domain"/>
    <property type="match status" value="1"/>
</dbReference>
<dbReference type="CDD" id="cd00093">
    <property type="entry name" value="HTH_XRE"/>
    <property type="match status" value="1"/>
</dbReference>
<keyword evidence="6" id="KW-1185">Reference proteome</keyword>
<dbReference type="SMART" id="SM00530">
    <property type="entry name" value="HTH_XRE"/>
    <property type="match status" value="1"/>
</dbReference>
<dbReference type="SUPFAM" id="SSF52540">
    <property type="entry name" value="P-loop containing nucleoside triphosphate hydrolases"/>
    <property type="match status" value="1"/>
</dbReference>
<evidence type="ECO:0000313" key="6">
    <source>
        <dbReference type="Proteomes" id="UP001597483"/>
    </source>
</evidence>
<sequence length="1219" mass="129501">MPRREQPLDSDGDALTQFALGLRALREKAGSPTYRELARRAHYAPGTLSDAAGGRKLPTLGVTLAYVRACQGDVGEWEKAWHDLAAELSRESAPNSPELAEDAPYVGLSAFRVDDAYRFFGRERVLDELDVKLARSPFLAVFGPSGAGKSSLLRAGFVPRRAGRVVVLFSPGSHPFEECALELAPLARTTATRILHELKAGPDNLRLLLRQVGGDRTAVVVVDQFEELFTMCVDPTERAAFLDALMAAASGPAEVVIGVRADFYPRCAEHRGLAEAVAESQVLLGPMSTSELRNAIVKPAAQAGLVVEGALATELVAEAHAEPGVLPLLSHALLETWRRRRGTTLALSGYHATGGIRGALANTAEAEYSAIAEDERPIAEQLFLRLIDLGEGSGPTKRRVSRDELGDDPRVGAVLDRLAAARLITLDAAAVELTHEALIGAWPRLRDWLAENRAGLQVHRQLTAAAAAWEEMDREPDALVRGTRLAIAREWAETGRRSMTSRERQFLEASLTAETAQRQRTERWTRLLRWLAAGLTVLLVVAVGMAWEAHRSQVTATEQQQLALSRQLAAQAEATVREDTGQTIRLSLEAVGAAETAEARSSLLSAAGRPAIHGLLPARVPLALSKDGARLASVEQNGIAVWDVPRRERVALLAAPPEANGPGGSATTAAFDDGRNRFVTASSSGRLDVWDLRTSKHAAGAMAGERIRSLAFSRDGSRIIAIDGHQGLSVWDATTLGLVSRVAADSGVESASSLALSPDGGSLLTTSGYDRAVLRDAVAGTPLAEFPGSALGKRPLAVDPTGSRLAIPAGPNDVKIWSAETHSFVAQLPGTGEVDSLAFLDRRTLVVASLSSGIAIWDVDQQRSVRLSSEGTDTVWAGAGTVVAASRTATRVWELAKLPLVTRNDGDAVAFADGDRSLLVAGRTGLNGATVQKWHLSERTHDDLVTSARATNSTYSFAYGGSRLAELDEERLTIRNLAGDAAPVALPLPGSSLPSVSAFSPDGSRLAVGYLSGAKRTVIWDIAGRRAIAELPVPARHLAYSPDGRHVAIDDGNRLAIWDSTTRSADLELAHGSEPLGALAYSPDGQLLAIAHGNARIEVWSVAENRHIVDLAELTAPAGLLAFSPDGRFLAAGGDDKLVVWQTGDWNRWATLVGSSSEISGGAWNGRSDVLATAAADGTVSLWPIDVGQATDRLCAVLARDFPASAYPSPAVCSDERSP</sequence>
<dbReference type="Pfam" id="PF00400">
    <property type="entry name" value="WD40"/>
    <property type="match status" value="2"/>
</dbReference>
<dbReference type="InterPro" id="IPR027417">
    <property type="entry name" value="P-loop_NTPase"/>
</dbReference>
<dbReference type="SUPFAM" id="SSF50978">
    <property type="entry name" value="WD40 repeat-like"/>
    <property type="match status" value="1"/>
</dbReference>
<evidence type="ECO:0000256" key="1">
    <source>
        <dbReference type="ARBA" id="ARBA00022574"/>
    </source>
</evidence>
<dbReference type="Gene3D" id="2.130.10.10">
    <property type="entry name" value="YVTN repeat-like/Quinoprotein amine dehydrogenase"/>
    <property type="match status" value="3"/>
</dbReference>
<dbReference type="PANTHER" id="PTHR19848">
    <property type="entry name" value="WD40 REPEAT PROTEIN"/>
    <property type="match status" value="1"/>
</dbReference>
<keyword evidence="2" id="KW-0677">Repeat</keyword>
<reference evidence="6" key="1">
    <citation type="journal article" date="2019" name="Int. J. Syst. Evol. Microbiol.">
        <title>The Global Catalogue of Microorganisms (GCM) 10K type strain sequencing project: providing services to taxonomists for standard genome sequencing and annotation.</title>
        <authorList>
            <consortium name="The Broad Institute Genomics Platform"/>
            <consortium name="The Broad Institute Genome Sequencing Center for Infectious Disease"/>
            <person name="Wu L."/>
            <person name="Ma J."/>
        </authorList>
    </citation>
    <scope>NUCLEOTIDE SEQUENCE [LARGE SCALE GENOMIC DNA]</scope>
    <source>
        <strain evidence="6">CGMCC 4.7641</strain>
    </source>
</reference>
<accession>A0ABW5H884</accession>
<dbReference type="InterPro" id="IPR001387">
    <property type="entry name" value="Cro/C1-type_HTH"/>
</dbReference>
<dbReference type="PANTHER" id="PTHR19848:SF8">
    <property type="entry name" value="F-BOX AND WD REPEAT DOMAIN CONTAINING 7"/>
    <property type="match status" value="1"/>
</dbReference>
<gene>
    <name evidence="5" type="ORF">ACFSVL_18245</name>
</gene>
<proteinExistence type="predicted"/>
<feature type="repeat" description="WD" evidence="3">
    <location>
        <begin position="659"/>
        <end position="700"/>
    </location>
</feature>
<dbReference type="SMART" id="SM00320">
    <property type="entry name" value="WD40"/>
    <property type="match status" value="9"/>
</dbReference>
<evidence type="ECO:0000313" key="5">
    <source>
        <dbReference type="EMBL" id="MFD2469330.1"/>
    </source>
</evidence>
<dbReference type="InterPro" id="IPR015943">
    <property type="entry name" value="WD40/YVTN_repeat-like_dom_sf"/>
</dbReference>
<dbReference type="PROSITE" id="PS50082">
    <property type="entry name" value="WD_REPEATS_2"/>
    <property type="match status" value="3"/>
</dbReference>
<keyword evidence="1 3" id="KW-0853">WD repeat</keyword>
<comment type="caution">
    <text evidence="5">The sequence shown here is derived from an EMBL/GenBank/DDBJ whole genome shotgun (WGS) entry which is preliminary data.</text>
</comment>
<dbReference type="RefSeq" id="WP_378305622.1">
    <property type="nucleotide sequence ID" value="NZ_JBHUKS010000012.1"/>
</dbReference>
<dbReference type="Proteomes" id="UP001597483">
    <property type="component" value="Unassembled WGS sequence"/>
</dbReference>
<evidence type="ECO:0000256" key="2">
    <source>
        <dbReference type="ARBA" id="ARBA00022737"/>
    </source>
</evidence>
<dbReference type="SUPFAM" id="SSF82171">
    <property type="entry name" value="DPP6 N-terminal domain-like"/>
    <property type="match status" value="1"/>
</dbReference>
<feature type="domain" description="HTH cro/C1-type" evidence="4">
    <location>
        <begin position="21"/>
        <end position="77"/>
    </location>
</feature>
<dbReference type="Gene3D" id="3.40.50.300">
    <property type="entry name" value="P-loop containing nucleotide triphosphate hydrolases"/>
    <property type="match status" value="1"/>
</dbReference>
<feature type="repeat" description="WD" evidence="3">
    <location>
        <begin position="1069"/>
        <end position="1110"/>
    </location>
</feature>
<dbReference type="InterPro" id="IPR049052">
    <property type="entry name" value="nSTAND1"/>
</dbReference>
<dbReference type="Pfam" id="PF20703">
    <property type="entry name" value="nSTAND1"/>
    <property type="match status" value="1"/>
</dbReference>
<feature type="repeat" description="WD" evidence="3">
    <location>
        <begin position="1152"/>
        <end position="1193"/>
    </location>
</feature>
<evidence type="ECO:0000259" key="4">
    <source>
        <dbReference type="SMART" id="SM00530"/>
    </source>
</evidence>
<organism evidence="5 6">
    <name type="scientific">Amycolatopsis silviterrae</name>
    <dbReference type="NCBI Taxonomy" id="1656914"/>
    <lineage>
        <taxon>Bacteria</taxon>
        <taxon>Bacillati</taxon>
        <taxon>Actinomycetota</taxon>
        <taxon>Actinomycetes</taxon>
        <taxon>Pseudonocardiales</taxon>
        <taxon>Pseudonocardiaceae</taxon>
        <taxon>Amycolatopsis</taxon>
    </lineage>
</organism>
<dbReference type="EMBL" id="JBHUKS010000012">
    <property type="protein sequence ID" value="MFD2469330.1"/>
    <property type="molecule type" value="Genomic_DNA"/>
</dbReference>
<dbReference type="InterPro" id="IPR001680">
    <property type="entry name" value="WD40_rpt"/>
</dbReference>